<dbReference type="InterPro" id="IPR014284">
    <property type="entry name" value="RNA_pol_sigma-70_dom"/>
</dbReference>
<keyword evidence="2" id="KW-0805">Transcription regulation</keyword>
<name>A0ABP6WTY0_9PSEU</name>
<dbReference type="InterPro" id="IPR036388">
    <property type="entry name" value="WH-like_DNA-bd_sf"/>
</dbReference>
<evidence type="ECO:0000313" key="8">
    <source>
        <dbReference type="Proteomes" id="UP001500689"/>
    </source>
</evidence>
<dbReference type="InterPro" id="IPR013325">
    <property type="entry name" value="RNA_pol_sigma_r2"/>
</dbReference>
<organism evidence="7 8">
    <name type="scientific">Amycolatopsis ultiminotia</name>
    <dbReference type="NCBI Taxonomy" id="543629"/>
    <lineage>
        <taxon>Bacteria</taxon>
        <taxon>Bacillati</taxon>
        <taxon>Actinomycetota</taxon>
        <taxon>Actinomycetes</taxon>
        <taxon>Pseudonocardiales</taxon>
        <taxon>Pseudonocardiaceae</taxon>
        <taxon>Amycolatopsis</taxon>
    </lineage>
</organism>
<dbReference type="EMBL" id="BAAAZN010000009">
    <property type="protein sequence ID" value="GAA3555955.1"/>
    <property type="molecule type" value="Genomic_DNA"/>
</dbReference>
<dbReference type="RefSeq" id="WP_344862761.1">
    <property type="nucleotide sequence ID" value="NZ_BAAAZN010000009.1"/>
</dbReference>
<proteinExistence type="inferred from homology"/>
<dbReference type="Proteomes" id="UP001500689">
    <property type="component" value="Unassembled WGS sequence"/>
</dbReference>
<gene>
    <name evidence="7" type="ORF">GCM10022222_44460</name>
</gene>
<evidence type="ECO:0000259" key="6">
    <source>
        <dbReference type="Pfam" id="PF04542"/>
    </source>
</evidence>
<evidence type="ECO:0000256" key="5">
    <source>
        <dbReference type="ARBA" id="ARBA00023163"/>
    </source>
</evidence>
<comment type="caution">
    <text evidence="7">The sequence shown here is derived from an EMBL/GenBank/DDBJ whole genome shotgun (WGS) entry which is preliminary data.</text>
</comment>
<dbReference type="Pfam" id="PF04542">
    <property type="entry name" value="Sigma70_r2"/>
    <property type="match status" value="1"/>
</dbReference>
<dbReference type="PANTHER" id="PTHR43133">
    <property type="entry name" value="RNA POLYMERASE ECF-TYPE SIGMA FACTO"/>
    <property type="match status" value="1"/>
</dbReference>
<reference evidence="8" key="1">
    <citation type="journal article" date="2019" name="Int. J. Syst. Evol. Microbiol.">
        <title>The Global Catalogue of Microorganisms (GCM) 10K type strain sequencing project: providing services to taxonomists for standard genome sequencing and annotation.</title>
        <authorList>
            <consortium name="The Broad Institute Genomics Platform"/>
            <consortium name="The Broad Institute Genome Sequencing Center for Infectious Disease"/>
            <person name="Wu L."/>
            <person name="Ma J."/>
        </authorList>
    </citation>
    <scope>NUCLEOTIDE SEQUENCE [LARGE SCALE GENOMIC DNA]</scope>
    <source>
        <strain evidence="8">JCM 16898</strain>
    </source>
</reference>
<dbReference type="NCBIfam" id="TIGR02937">
    <property type="entry name" value="sigma70-ECF"/>
    <property type="match status" value="1"/>
</dbReference>
<evidence type="ECO:0000313" key="7">
    <source>
        <dbReference type="EMBL" id="GAA3555955.1"/>
    </source>
</evidence>
<evidence type="ECO:0000256" key="2">
    <source>
        <dbReference type="ARBA" id="ARBA00023015"/>
    </source>
</evidence>
<evidence type="ECO:0000256" key="1">
    <source>
        <dbReference type="ARBA" id="ARBA00010641"/>
    </source>
</evidence>
<comment type="similarity">
    <text evidence="1">Belongs to the sigma-70 factor family. ECF subfamily.</text>
</comment>
<dbReference type="PANTHER" id="PTHR43133:SF8">
    <property type="entry name" value="RNA POLYMERASE SIGMA FACTOR HI_1459-RELATED"/>
    <property type="match status" value="1"/>
</dbReference>
<sequence length="160" mass="18182">MSHEDEVRRVSAQVVRVVAADPGLRGDAEDACQSAWLDLLARPTALHDRDRLGAWLTTVARRHAIRAVRRRVRRREPEPPVDSPEAAFLAGERATALWQAVAQFPPRQRRLMTLIAHHPELSHEQMAVELGISCRSVSTLRRRCLDVLRRRLESQGFGYP</sequence>
<protein>
    <recommendedName>
        <fullName evidence="6">RNA polymerase sigma-70 region 2 domain-containing protein</fullName>
    </recommendedName>
</protein>
<keyword evidence="3" id="KW-0731">Sigma factor</keyword>
<dbReference type="InterPro" id="IPR013324">
    <property type="entry name" value="RNA_pol_sigma_r3/r4-like"/>
</dbReference>
<dbReference type="SUPFAM" id="SSF88946">
    <property type="entry name" value="Sigma2 domain of RNA polymerase sigma factors"/>
    <property type="match status" value="1"/>
</dbReference>
<keyword evidence="4" id="KW-0238">DNA-binding</keyword>
<dbReference type="Gene3D" id="1.10.1740.10">
    <property type="match status" value="1"/>
</dbReference>
<feature type="domain" description="RNA polymerase sigma-70 region 2" evidence="6">
    <location>
        <begin position="16"/>
        <end position="73"/>
    </location>
</feature>
<dbReference type="InterPro" id="IPR039425">
    <property type="entry name" value="RNA_pol_sigma-70-like"/>
</dbReference>
<dbReference type="Gene3D" id="1.10.10.10">
    <property type="entry name" value="Winged helix-like DNA-binding domain superfamily/Winged helix DNA-binding domain"/>
    <property type="match status" value="1"/>
</dbReference>
<accession>A0ABP6WTY0</accession>
<keyword evidence="5" id="KW-0804">Transcription</keyword>
<dbReference type="InterPro" id="IPR007627">
    <property type="entry name" value="RNA_pol_sigma70_r2"/>
</dbReference>
<evidence type="ECO:0000256" key="3">
    <source>
        <dbReference type="ARBA" id="ARBA00023082"/>
    </source>
</evidence>
<evidence type="ECO:0000256" key="4">
    <source>
        <dbReference type="ARBA" id="ARBA00023125"/>
    </source>
</evidence>
<keyword evidence="8" id="KW-1185">Reference proteome</keyword>
<dbReference type="SUPFAM" id="SSF88659">
    <property type="entry name" value="Sigma3 and sigma4 domains of RNA polymerase sigma factors"/>
    <property type="match status" value="1"/>
</dbReference>